<evidence type="ECO:0000256" key="2">
    <source>
        <dbReference type="ARBA" id="ARBA00022982"/>
    </source>
</evidence>
<keyword evidence="2" id="KW-0249">Electron transport</keyword>
<dbReference type="Gene3D" id="3.40.30.10">
    <property type="entry name" value="Glutaredoxin"/>
    <property type="match status" value="1"/>
</dbReference>
<dbReference type="GO" id="GO:0005737">
    <property type="term" value="C:cytoplasm"/>
    <property type="evidence" value="ECO:0007669"/>
    <property type="project" value="TreeGrafter"/>
</dbReference>
<evidence type="ECO:0000313" key="4">
    <source>
        <dbReference type="EMBL" id="CAE6461202.1"/>
    </source>
</evidence>
<dbReference type="Proteomes" id="UP000663841">
    <property type="component" value="Unassembled WGS sequence"/>
</dbReference>
<organism evidence="4 5">
    <name type="scientific">Rhizoctonia solani</name>
    <dbReference type="NCBI Taxonomy" id="456999"/>
    <lineage>
        <taxon>Eukaryota</taxon>
        <taxon>Fungi</taxon>
        <taxon>Dikarya</taxon>
        <taxon>Basidiomycota</taxon>
        <taxon>Agaricomycotina</taxon>
        <taxon>Agaricomycetes</taxon>
        <taxon>Cantharellales</taxon>
        <taxon>Ceratobasidiaceae</taxon>
        <taxon>Rhizoctonia</taxon>
    </lineage>
</organism>
<name>A0A8H3GM21_9AGAM</name>
<sequence>MSAQQIVDAALAPKARFAGKKQIVIFSKSYCPYCRKAKTQIEGFTKTLSQSERDQLEVDIIELDLRDDGSAMQDYLETKTKQRTVPNIFIGQKHIGGSSDLAPYTNDKIKEVLFAV</sequence>
<dbReference type="PANTHER" id="PTHR45694:SF18">
    <property type="entry name" value="GLUTAREDOXIN-1-RELATED"/>
    <property type="match status" value="1"/>
</dbReference>
<dbReference type="InterPro" id="IPR011899">
    <property type="entry name" value="Glutaredoxin_euk/vir"/>
</dbReference>
<dbReference type="SUPFAM" id="SSF52833">
    <property type="entry name" value="Thioredoxin-like"/>
    <property type="match status" value="1"/>
</dbReference>
<evidence type="ECO:0000256" key="1">
    <source>
        <dbReference type="ARBA" id="ARBA00022448"/>
    </source>
</evidence>
<evidence type="ECO:0000313" key="5">
    <source>
        <dbReference type="Proteomes" id="UP000663841"/>
    </source>
</evidence>
<accession>A0A8H3GM21</accession>
<dbReference type="PROSITE" id="PS51354">
    <property type="entry name" value="GLUTAREDOXIN_2"/>
    <property type="match status" value="1"/>
</dbReference>
<dbReference type="GO" id="GO:0034599">
    <property type="term" value="P:cellular response to oxidative stress"/>
    <property type="evidence" value="ECO:0007669"/>
    <property type="project" value="TreeGrafter"/>
</dbReference>
<reference evidence="4" key="1">
    <citation type="submission" date="2021-01" db="EMBL/GenBank/DDBJ databases">
        <authorList>
            <person name="Kaushik A."/>
        </authorList>
    </citation>
    <scope>NUCLEOTIDE SEQUENCE</scope>
    <source>
        <strain evidence="4">AG3-T5</strain>
    </source>
</reference>
<comment type="caution">
    <text evidence="4">The sequence shown here is derived from an EMBL/GenBank/DDBJ whole genome shotgun (WGS) entry which is preliminary data.</text>
</comment>
<dbReference type="PANTHER" id="PTHR45694">
    <property type="entry name" value="GLUTAREDOXIN 2"/>
    <property type="match status" value="1"/>
</dbReference>
<dbReference type="CDD" id="cd03419">
    <property type="entry name" value="GRX_GRXh_1_2_like"/>
    <property type="match status" value="1"/>
</dbReference>
<proteinExistence type="predicted"/>
<feature type="domain" description="Glutaredoxin" evidence="3">
    <location>
        <begin position="23"/>
        <end position="95"/>
    </location>
</feature>
<dbReference type="Pfam" id="PF00462">
    <property type="entry name" value="Glutaredoxin"/>
    <property type="match status" value="1"/>
</dbReference>
<evidence type="ECO:0000259" key="3">
    <source>
        <dbReference type="Pfam" id="PF00462"/>
    </source>
</evidence>
<gene>
    <name evidence="4" type="ORF">RDB_LOCUS152194</name>
</gene>
<dbReference type="InterPro" id="IPR011767">
    <property type="entry name" value="GLR_AS"/>
</dbReference>
<dbReference type="EMBL" id="CAJMWW010000260">
    <property type="protein sequence ID" value="CAE6461202.1"/>
    <property type="molecule type" value="Genomic_DNA"/>
</dbReference>
<dbReference type="InterPro" id="IPR002109">
    <property type="entry name" value="Glutaredoxin"/>
</dbReference>
<dbReference type="AlphaFoldDB" id="A0A8H3GM21"/>
<dbReference type="NCBIfam" id="TIGR02180">
    <property type="entry name" value="GRX_euk"/>
    <property type="match status" value="1"/>
</dbReference>
<keyword evidence="1" id="KW-0813">Transport</keyword>
<dbReference type="InterPro" id="IPR036249">
    <property type="entry name" value="Thioredoxin-like_sf"/>
</dbReference>
<protein>
    <recommendedName>
        <fullName evidence="3">Glutaredoxin domain-containing protein</fullName>
    </recommendedName>
</protein>
<dbReference type="GO" id="GO:0015038">
    <property type="term" value="F:glutathione disulfide oxidoreductase activity"/>
    <property type="evidence" value="ECO:0007669"/>
    <property type="project" value="TreeGrafter"/>
</dbReference>
<dbReference type="PROSITE" id="PS00195">
    <property type="entry name" value="GLUTAREDOXIN_1"/>
    <property type="match status" value="1"/>
</dbReference>